<dbReference type="Proteomes" id="UP000054075">
    <property type="component" value="Unassembled WGS sequence"/>
</dbReference>
<organism evidence="10 11">
    <name type="scientific">Rickettsiella grylli</name>
    <dbReference type="NCBI Taxonomy" id="59196"/>
    <lineage>
        <taxon>Bacteria</taxon>
        <taxon>Pseudomonadati</taxon>
        <taxon>Pseudomonadota</taxon>
        <taxon>Gammaproteobacteria</taxon>
        <taxon>Legionellales</taxon>
        <taxon>Coxiellaceae</taxon>
        <taxon>Rickettsiella</taxon>
    </lineage>
</organism>
<evidence type="ECO:0000256" key="3">
    <source>
        <dbReference type="ARBA" id="ARBA00022475"/>
    </source>
</evidence>
<evidence type="ECO:0000256" key="4">
    <source>
        <dbReference type="ARBA" id="ARBA00022519"/>
    </source>
</evidence>
<feature type="transmembrane region" description="Helical" evidence="9">
    <location>
        <begin position="373"/>
        <end position="393"/>
    </location>
</feature>
<evidence type="ECO:0000313" key="10">
    <source>
        <dbReference type="EMBL" id="EDP46350.1"/>
    </source>
</evidence>
<gene>
    <name evidence="10" type="ORF">RICGR_1378</name>
</gene>
<keyword evidence="7 9" id="KW-1133">Transmembrane helix</keyword>
<dbReference type="STRING" id="59196.RICGR_1378"/>
<dbReference type="Gene3D" id="1.20.1740.10">
    <property type="entry name" value="Amino acid/polyamine transporter I"/>
    <property type="match status" value="1"/>
</dbReference>
<keyword evidence="11" id="KW-1185">Reference proteome</keyword>
<feature type="transmembrane region" description="Helical" evidence="9">
    <location>
        <begin position="212"/>
        <end position="238"/>
    </location>
</feature>
<dbReference type="PRINTS" id="PR00166">
    <property type="entry name" value="AROAAPRMEASE"/>
</dbReference>
<dbReference type="eggNOG" id="COG0814">
    <property type="taxonomic scope" value="Bacteria"/>
</dbReference>
<feature type="transmembrane region" description="Helical" evidence="9">
    <location>
        <begin position="147"/>
        <end position="169"/>
    </location>
</feature>
<dbReference type="InterPro" id="IPR018227">
    <property type="entry name" value="Amino_acid_transport_2"/>
</dbReference>
<keyword evidence="5 9" id="KW-0812">Transmembrane</keyword>
<feature type="transmembrane region" description="Helical" evidence="9">
    <location>
        <begin position="73"/>
        <end position="95"/>
    </location>
</feature>
<dbReference type="EMBL" id="AAQJ02000001">
    <property type="protein sequence ID" value="EDP46350.1"/>
    <property type="molecule type" value="Genomic_DNA"/>
</dbReference>
<dbReference type="InterPro" id="IPR013059">
    <property type="entry name" value="Trp_tyr_transpt"/>
</dbReference>
<evidence type="ECO:0000256" key="1">
    <source>
        <dbReference type="ARBA" id="ARBA00004429"/>
    </source>
</evidence>
<feature type="transmembrane region" description="Helical" evidence="9">
    <location>
        <begin position="7"/>
        <end position="26"/>
    </location>
</feature>
<dbReference type="GO" id="GO:0003333">
    <property type="term" value="P:amino acid transmembrane transport"/>
    <property type="evidence" value="ECO:0007669"/>
    <property type="project" value="InterPro"/>
</dbReference>
<accession>A8PPU7</accession>
<feature type="transmembrane region" description="Helical" evidence="9">
    <location>
        <begin position="333"/>
        <end position="353"/>
    </location>
</feature>
<dbReference type="PANTHER" id="PTHR46997">
    <property type="entry name" value="LOW AFFINITY TRYPTOPHAN PERMEASE-RELATED"/>
    <property type="match status" value="1"/>
</dbReference>
<dbReference type="AlphaFoldDB" id="A8PPU7"/>
<protein>
    <submittedName>
        <fullName evidence="10">Tryptophan/tyrosine permease</fullName>
    </submittedName>
</protein>
<comment type="subcellular location">
    <subcellularLocation>
        <location evidence="1">Cell inner membrane</location>
        <topology evidence="1">Multi-pass membrane protein</topology>
    </subcellularLocation>
</comment>
<evidence type="ECO:0000256" key="9">
    <source>
        <dbReference type="SAM" id="Phobius"/>
    </source>
</evidence>
<feature type="transmembrane region" description="Helical" evidence="9">
    <location>
        <begin position="309"/>
        <end position="327"/>
    </location>
</feature>
<evidence type="ECO:0000256" key="8">
    <source>
        <dbReference type="ARBA" id="ARBA00023136"/>
    </source>
</evidence>
<proteinExistence type="predicted"/>
<dbReference type="GO" id="GO:0015173">
    <property type="term" value="F:aromatic amino acid transmembrane transporter activity"/>
    <property type="evidence" value="ECO:0007669"/>
    <property type="project" value="InterPro"/>
</dbReference>
<feature type="transmembrane region" description="Helical" evidence="9">
    <location>
        <begin position="38"/>
        <end position="61"/>
    </location>
</feature>
<evidence type="ECO:0000256" key="7">
    <source>
        <dbReference type="ARBA" id="ARBA00022989"/>
    </source>
</evidence>
<keyword evidence="6" id="KW-0029">Amino-acid transport</keyword>
<evidence type="ECO:0000256" key="2">
    <source>
        <dbReference type="ARBA" id="ARBA00022448"/>
    </source>
</evidence>
<evidence type="ECO:0000256" key="6">
    <source>
        <dbReference type="ARBA" id="ARBA00022970"/>
    </source>
</evidence>
<sequence>MTRKQWGGILLITGNAIGGGMLALPLVTAQTGFLNASFFLIACWGIMLAGGLLVLEVNLWFPPNSHLLSMARATLGVFGEVIAWFCYLLLLYALLAAYISGGSDFLQGILQKINIQLSVMVTTGLFILILGPIVYKGIHSVDLMNQILMGGKLFIFFLLIVFIFPSISIKQLGISHHYLPRSLPIIITSFGFAAIIPSLRSYFHSDVKQLRLVIILGSLIPLICYIFWNAAIMGIIPISKLFTLAQSSQSTSHLANTISYLLNKKNITLLVWLFTSICLATSFLGVGISLSDFLMDGLNLNPTEKNKCIVSLLTFLPPFMIVLFYPASFMLALNYAGIWCVILLALLPALMAWFGRYRQFIKGNYQVMGGKLLLSMVIACAFIIILQAILVNII</sequence>
<keyword evidence="3" id="KW-1003">Cell membrane</keyword>
<keyword evidence="2" id="KW-0813">Transport</keyword>
<name>A8PPU7_9COXI</name>
<dbReference type="GO" id="GO:0005886">
    <property type="term" value="C:plasma membrane"/>
    <property type="evidence" value="ECO:0007669"/>
    <property type="project" value="UniProtKB-SubCell"/>
</dbReference>
<feature type="transmembrane region" description="Helical" evidence="9">
    <location>
        <begin position="115"/>
        <end position="135"/>
    </location>
</feature>
<feature type="transmembrane region" description="Helical" evidence="9">
    <location>
        <begin position="269"/>
        <end position="288"/>
    </location>
</feature>
<keyword evidence="8 9" id="KW-0472">Membrane</keyword>
<dbReference type="OrthoDB" id="18749at2"/>
<keyword evidence="4" id="KW-0997">Cell inner membrane</keyword>
<evidence type="ECO:0000313" key="11">
    <source>
        <dbReference type="Proteomes" id="UP000054075"/>
    </source>
</evidence>
<feature type="transmembrane region" description="Helical" evidence="9">
    <location>
        <begin position="181"/>
        <end position="200"/>
    </location>
</feature>
<reference evidence="10" key="2">
    <citation type="submission" date="2007-10" db="EMBL/GenBank/DDBJ databases">
        <authorList>
            <person name="Myers G.S."/>
        </authorList>
    </citation>
    <scope>NUCLEOTIDE SEQUENCE [LARGE SCALE GENOMIC DNA]</scope>
</reference>
<comment type="caution">
    <text evidence="10">The sequence shown here is derived from an EMBL/GenBank/DDBJ whole genome shotgun (WGS) entry which is preliminary data.</text>
</comment>
<dbReference type="Pfam" id="PF03222">
    <property type="entry name" value="Trp_Tyr_perm"/>
    <property type="match status" value="1"/>
</dbReference>
<dbReference type="PANTHER" id="PTHR46997:SF2">
    <property type="entry name" value="TYROSINE-SPECIFIC TRANSPORT SYSTEM"/>
    <property type="match status" value="1"/>
</dbReference>
<evidence type="ECO:0000256" key="5">
    <source>
        <dbReference type="ARBA" id="ARBA00022692"/>
    </source>
</evidence>
<reference evidence="10" key="1">
    <citation type="submission" date="2006-04" db="EMBL/GenBank/DDBJ databases">
        <authorList>
            <person name="Seshadri R."/>
            <person name="Federici B.A."/>
        </authorList>
    </citation>
    <scope>NUCLEOTIDE SEQUENCE [LARGE SCALE GENOMIC DNA]</scope>
</reference>
<dbReference type="RefSeq" id="WP_006035332.1">
    <property type="nucleotide sequence ID" value="NZ_AAQJ02000001.1"/>
</dbReference>